<dbReference type="Proteomes" id="UP000539953">
    <property type="component" value="Unassembled WGS sequence"/>
</dbReference>
<evidence type="ECO:0000313" key="1">
    <source>
        <dbReference type="EMBL" id="MBB5182168.1"/>
    </source>
</evidence>
<organism evidence="1 2">
    <name type="scientific">Catenisphaera adipataccumulans</name>
    <dbReference type="NCBI Taxonomy" id="700500"/>
    <lineage>
        <taxon>Bacteria</taxon>
        <taxon>Bacillati</taxon>
        <taxon>Bacillota</taxon>
        <taxon>Erysipelotrichia</taxon>
        <taxon>Erysipelotrichales</taxon>
        <taxon>Erysipelotrichaceae</taxon>
        <taxon>Catenisphaera</taxon>
    </lineage>
</organism>
<dbReference type="RefSeq" id="WP_183326635.1">
    <property type="nucleotide sequence ID" value="NZ_JACHHK010000001.1"/>
</dbReference>
<protein>
    <submittedName>
        <fullName evidence="1">Uncharacterized protein</fullName>
    </submittedName>
</protein>
<keyword evidence="2" id="KW-1185">Reference proteome</keyword>
<gene>
    <name evidence="1" type="ORF">HNQ47_000171</name>
</gene>
<reference evidence="1 2" key="1">
    <citation type="submission" date="2020-08" db="EMBL/GenBank/DDBJ databases">
        <title>Genomic Encyclopedia of Type Strains, Phase IV (KMG-IV): sequencing the most valuable type-strain genomes for metagenomic binning, comparative biology and taxonomic classification.</title>
        <authorList>
            <person name="Goeker M."/>
        </authorList>
    </citation>
    <scope>NUCLEOTIDE SEQUENCE [LARGE SCALE GENOMIC DNA]</scope>
    <source>
        <strain evidence="1 2">DSM 25799</strain>
    </source>
</reference>
<comment type="caution">
    <text evidence="1">The sequence shown here is derived from an EMBL/GenBank/DDBJ whole genome shotgun (WGS) entry which is preliminary data.</text>
</comment>
<sequence>MYEIKENRRELFDGTEITTYTRDVVSANILQVEAGTTGYKGGDTGHGGRTYFRISDEASTDIHVTPLMDRFGCNGFEVTLGGDCELETMIRALKFITKVLEEESEEVYD</sequence>
<evidence type="ECO:0000313" key="2">
    <source>
        <dbReference type="Proteomes" id="UP000539953"/>
    </source>
</evidence>
<accession>A0A7W8FUJ2</accession>
<name>A0A7W8FUJ2_9FIRM</name>
<dbReference type="EMBL" id="JACHHK010000001">
    <property type="protein sequence ID" value="MBB5182168.1"/>
    <property type="molecule type" value="Genomic_DNA"/>
</dbReference>
<proteinExistence type="predicted"/>
<dbReference type="AlphaFoldDB" id="A0A7W8FUJ2"/>